<sequence length="76" mass="8428">MGTITQRMNKKGGIKYTAQIRFKRAGKVVYQEAQSFYRKLVAQGATWNLTGTGMNGEGAVLSKVSRATCIDFHSRL</sequence>
<dbReference type="EMBL" id="LT855380">
    <property type="protein sequence ID" value="SMS09569.1"/>
    <property type="molecule type" value="Genomic_DNA"/>
</dbReference>
<dbReference type="Proteomes" id="UP000196842">
    <property type="component" value="Chromosome I"/>
</dbReference>
<dbReference type="RefSeq" id="WP_032663993.1">
    <property type="nucleotide sequence ID" value="NZ_UTCZ01000007.1"/>
</dbReference>
<protein>
    <recommendedName>
        <fullName evidence="3">Integrase</fullName>
    </recommendedName>
</protein>
<dbReference type="AlphaFoldDB" id="A0A1Y6JIG9"/>
<name>A0A1Y6JIG9_PSEVI</name>
<evidence type="ECO:0000313" key="2">
    <source>
        <dbReference type="Proteomes" id="UP000196842"/>
    </source>
</evidence>
<evidence type="ECO:0008006" key="3">
    <source>
        <dbReference type="Google" id="ProtNLM"/>
    </source>
</evidence>
<proteinExistence type="predicted"/>
<evidence type="ECO:0000313" key="1">
    <source>
        <dbReference type="EMBL" id="SMS09569.1"/>
    </source>
</evidence>
<gene>
    <name evidence="1" type="ORF">CFBP1590__1983</name>
</gene>
<dbReference type="KEGG" id="pvd:CFBP1590__1983"/>
<accession>A0A1Y6JIG9</accession>
<reference evidence="1 2" key="1">
    <citation type="submission" date="2017-05" db="EMBL/GenBank/DDBJ databases">
        <authorList>
            <person name="Song R."/>
            <person name="Chenine A.L."/>
            <person name="Ruprecht R.M."/>
        </authorList>
    </citation>
    <scope>NUCLEOTIDE SEQUENCE [LARGE SCALE GENOMIC DNA]</scope>
    <source>
        <strain evidence="1 2">CFBP 1590</strain>
    </source>
</reference>
<organism evidence="1 2">
    <name type="scientific">Pseudomonas viridiflava</name>
    <name type="common">Phytomonas viridiflava</name>
    <dbReference type="NCBI Taxonomy" id="33069"/>
    <lineage>
        <taxon>Bacteria</taxon>
        <taxon>Pseudomonadati</taxon>
        <taxon>Pseudomonadota</taxon>
        <taxon>Gammaproteobacteria</taxon>
        <taxon>Pseudomonadales</taxon>
        <taxon>Pseudomonadaceae</taxon>
        <taxon>Pseudomonas</taxon>
    </lineage>
</organism>